<name>A0A559KCD7_9BACL</name>
<dbReference type="GO" id="GO:0140359">
    <property type="term" value="F:ABC-type transporter activity"/>
    <property type="evidence" value="ECO:0007669"/>
    <property type="project" value="InterPro"/>
</dbReference>
<evidence type="ECO:0000256" key="7">
    <source>
        <dbReference type="ARBA" id="ARBA00022903"/>
    </source>
</evidence>
<feature type="transmembrane region" description="Helical" evidence="10">
    <location>
        <begin position="135"/>
        <end position="161"/>
    </location>
</feature>
<dbReference type="EMBL" id="VNJI01000012">
    <property type="protein sequence ID" value="TVY09785.1"/>
    <property type="molecule type" value="Genomic_DNA"/>
</dbReference>
<dbReference type="Proteomes" id="UP000317036">
    <property type="component" value="Unassembled WGS sequence"/>
</dbReference>
<keyword evidence="9 10" id="KW-0472">Membrane</keyword>
<evidence type="ECO:0000256" key="9">
    <source>
        <dbReference type="ARBA" id="ARBA00023136"/>
    </source>
</evidence>
<evidence type="ECO:0000256" key="3">
    <source>
        <dbReference type="ARBA" id="ARBA00022448"/>
    </source>
</evidence>
<dbReference type="InterPro" id="IPR000412">
    <property type="entry name" value="ABC_2_transport"/>
</dbReference>
<accession>A0A559KCD7</accession>
<comment type="similarity">
    <text evidence="2 10">Belongs to the ABC-2 integral membrane protein family.</text>
</comment>
<gene>
    <name evidence="12" type="ORF">FPZ49_12220</name>
</gene>
<sequence length="258" mass="30213">MISKIKEIYQYRQMLESLVLTDLRTRYKGSFFGFFWTLLNPLLMLLVYSIVFKYIVRIEMENYTSYLFIGLISWFLINQAVLSSAGVIIRNAGLVKKIYFPKEILPLSVVIGGAINYFFSLLILFPILIFNKIQLGLPLLLFPVILAIYFIFTFAITLIVSSLNVYFRDLEHILGIITMVWFYLTPIVFTSSMIPQEVKFIFDYNPMKIIIDSFHDVFFYNKFPDALSLIKITIISFILLFAGFYIFKKLSRNFAEEI</sequence>
<evidence type="ECO:0000256" key="10">
    <source>
        <dbReference type="RuleBase" id="RU361157"/>
    </source>
</evidence>
<reference evidence="12 13" key="1">
    <citation type="submission" date="2019-07" db="EMBL/GenBank/DDBJ databases">
        <authorList>
            <person name="Kim J."/>
        </authorList>
    </citation>
    <scope>NUCLEOTIDE SEQUENCE [LARGE SCALE GENOMIC DNA]</scope>
    <source>
        <strain evidence="12 13">JC52</strain>
    </source>
</reference>
<evidence type="ECO:0000256" key="5">
    <source>
        <dbReference type="ARBA" id="ARBA00022597"/>
    </source>
</evidence>
<feature type="transmembrane region" description="Helical" evidence="10">
    <location>
        <begin position="173"/>
        <end position="194"/>
    </location>
</feature>
<evidence type="ECO:0000313" key="13">
    <source>
        <dbReference type="Proteomes" id="UP000317036"/>
    </source>
</evidence>
<protein>
    <recommendedName>
        <fullName evidence="10">Transport permease protein</fullName>
    </recommendedName>
</protein>
<dbReference type="Pfam" id="PF01061">
    <property type="entry name" value="ABC2_membrane"/>
    <property type="match status" value="1"/>
</dbReference>
<dbReference type="OrthoDB" id="9794365at2"/>
<dbReference type="RefSeq" id="WP_144846971.1">
    <property type="nucleotide sequence ID" value="NZ_VNJI01000012.1"/>
</dbReference>
<feature type="transmembrane region" description="Helical" evidence="10">
    <location>
        <begin position="67"/>
        <end position="92"/>
    </location>
</feature>
<dbReference type="InterPro" id="IPR047817">
    <property type="entry name" value="ABC2_TM_bact-type"/>
</dbReference>
<dbReference type="AlphaFoldDB" id="A0A559KCD7"/>
<feature type="domain" description="ABC transmembrane type-2" evidence="11">
    <location>
        <begin position="32"/>
        <end position="250"/>
    </location>
</feature>
<feature type="transmembrane region" description="Helical" evidence="10">
    <location>
        <begin position="104"/>
        <end position="129"/>
    </location>
</feature>
<evidence type="ECO:0000256" key="1">
    <source>
        <dbReference type="ARBA" id="ARBA00004651"/>
    </source>
</evidence>
<dbReference type="PANTHER" id="PTHR30413">
    <property type="entry name" value="INNER MEMBRANE TRANSPORT PERMEASE"/>
    <property type="match status" value="1"/>
</dbReference>
<dbReference type="PRINTS" id="PR00164">
    <property type="entry name" value="ABC2TRNSPORT"/>
</dbReference>
<keyword evidence="13" id="KW-1185">Reference proteome</keyword>
<feature type="transmembrane region" description="Helical" evidence="10">
    <location>
        <begin position="31"/>
        <end position="55"/>
    </location>
</feature>
<dbReference type="PANTHER" id="PTHR30413:SF10">
    <property type="entry name" value="CAPSULE POLYSACCHARIDE EXPORT INNER-MEMBRANE PROTEIN CTRC"/>
    <property type="match status" value="1"/>
</dbReference>
<evidence type="ECO:0000256" key="4">
    <source>
        <dbReference type="ARBA" id="ARBA00022475"/>
    </source>
</evidence>
<comment type="subcellular location">
    <subcellularLocation>
        <location evidence="1 10">Cell membrane</location>
        <topology evidence="1 10">Multi-pass membrane protein</topology>
    </subcellularLocation>
</comment>
<keyword evidence="6 10" id="KW-0812">Transmembrane</keyword>
<feature type="transmembrane region" description="Helical" evidence="10">
    <location>
        <begin position="226"/>
        <end position="247"/>
    </location>
</feature>
<evidence type="ECO:0000256" key="8">
    <source>
        <dbReference type="ARBA" id="ARBA00022989"/>
    </source>
</evidence>
<keyword evidence="7" id="KW-0972">Capsule biogenesis/degradation</keyword>
<comment type="caution">
    <text evidence="12">The sequence shown here is derived from an EMBL/GenBank/DDBJ whole genome shotgun (WGS) entry which is preliminary data.</text>
</comment>
<dbReference type="InterPro" id="IPR013525">
    <property type="entry name" value="ABC2_TM"/>
</dbReference>
<organism evidence="12 13">
    <name type="scientific">Paenibacillus cremeus</name>
    <dbReference type="NCBI Taxonomy" id="2163881"/>
    <lineage>
        <taxon>Bacteria</taxon>
        <taxon>Bacillati</taxon>
        <taxon>Bacillota</taxon>
        <taxon>Bacilli</taxon>
        <taxon>Bacillales</taxon>
        <taxon>Paenibacillaceae</taxon>
        <taxon>Paenibacillus</taxon>
    </lineage>
</organism>
<proteinExistence type="inferred from homology"/>
<evidence type="ECO:0000313" key="12">
    <source>
        <dbReference type="EMBL" id="TVY09785.1"/>
    </source>
</evidence>
<keyword evidence="8 10" id="KW-1133">Transmembrane helix</keyword>
<keyword evidence="3 10" id="KW-0813">Transport</keyword>
<dbReference type="PROSITE" id="PS51012">
    <property type="entry name" value="ABC_TM2"/>
    <property type="match status" value="1"/>
</dbReference>
<dbReference type="GO" id="GO:0043190">
    <property type="term" value="C:ATP-binding cassette (ABC) transporter complex"/>
    <property type="evidence" value="ECO:0007669"/>
    <property type="project" value="InterPro"/>
</dbReference>
<dbReference type="GO" id="GO:0015920">
    <property type="term" value="P:lipopolysaccharide transport"/>
    <property type="evidence" value="ECO:0007669"/>
    <property type="project" value="TreeGrafter"/>
</dbReference>
<evidence type="ECO:0000256" key="2">
    <source>
        <dbReference type="ARBA" id="ARBA00007783"/>
    </source>
</evidence>
<keyword evidence="4 10" id="KW-1003">Cell membrane</keyword>
<evidence type="ECO:0000259" key="11">
    <source>
        <dbReference type="PROSITE" id="PS51012"/>
    </source>
</evidence>
<keyword evidence="5" id="KW-0762">Sugar transport</keyword>
<evidence type="ECO:0000256" key="6">
    <source>
        <dbReference type="ARBA" id="ARBA00022692"/>
    </source>
</evidence>